<name>A0AAE1AXW9_9GAST</name>
<evidence type="ECO:0000313" key="2">
    <source>
        <dbReference type="EMBL" id="KAK3796119.1"/>
    </source>
</evidence>
<dbReference type="Proteomes" id="UP001283361">
    <property type="component" value="Unassembled WGS sequence"/>
</dbReference>
<feature type="compositionally biased region" description="Basic and acidic residues" evidence="1">
    <location>
        <begin position="243"/>
        <end position="281"/>
    </location>
</feature>
<dbReference type="EMBL" id="JAWDGP010000921">
    <property type="protein sequence ID" value="KAK3796119.1"/>
    <property type="molecule type" value="Genomic_DNA"/>
</dbReference>
<reference evidence="2" key="1">
    <citation type="journal article" date="2023" name="G3 (Bethesda)">
        <title>A reference genome for the long-term kleptoplast-retaining sea slug Elysia crispata morphotype clarki.</title>
        <authorList>
            <person name="Eastman K.E."/>
            <person name="Pendleton A.L."/>
            <person name="Shaikh M.A."/>
            <person name="Suttiyut T."/>
            <person name="Ogas R."/>
            <person name="Tomko P."/>
            <person name="Gavelis G."/>
            <person name="Widhalm J.R."/>
            <person name="Wisecaver J.H."/>
        </authorList>
    </citation>
    <scope>NUCLEOTIDE SEQUENCE</scope>
    <source>
        <strain evidence="2">ECLA1</strain>
    </source>
</reference>
<gene>
    <name evidence="2" type="ORF">RRG08_004333</name>
</gene>
<evidence type="ECO:0000313" key="3">
    <source>
        <dbReference type="Proteomes" id="UP001283361"/>
    </source>
</evidence>
<proteinExistence type="predicted"/>
<sequence length="310" mass="35023">MATVESPASGSCTHTLCCSSSVLYGRAKKAVSISVEVGLDISVTERKTKSSREKPKKTFSLRSAPKPPMSCHKLRPIDPESLPTFLEEAEEDKEKVRAREQSPRGIKDDTLTPQPPVFLADQGYDYQHKSIFFQPWPIDLKSQSIGQWRTYLVTNVMITTHCIENIVHTLSTVKSSLGYIPSYPRFAAVPTQALVGLTYFRNGTGWSIDTALYVALQSPCTRIHRLMTLWILDSGLTQLNKTSEAENMRERKRERNRPRDGEANREKEEDRDLDTQRYTEKARHRQGPLSPVTMTAISDPIPVPCVMNLE</sequence>
<keyword evidence="3" id="KW-1185">Reference proteome</keyword>
<comment type="caution">
    <text evidence="2">The sequence shown here is derived from an EMBL/GenBank/DDBJ whole genome shotgun (WGS) entry which is preliminary data.</text>
</comment>
<evidence type="ECO:0000256" key="1">
    <source>
        <dbReference type="SAM" id="MobiDB-lite"/>
    </source>
</evidence>
<feature type="region of interest" description="Disordered" evidence="1">
    <location>
        <begin position="45"/>
        <end position="112"/>
    </location>
</feature>
<feature type="compositionally biased region" description="Basic and acidic residues" evidence="1">
    <location>
        <begin position="92"/>
        <end position="110"/>
    </location>
</feature>
<protein>
    <submittedName>
        <fullName evidence="2">Uncharacterized protein</fullName>
    </submittedName>
</protein>
<accession>A0AAE1AXW9</accession>
<dbReference type="AlphaFoldDB" id="A0AAE1AXW9"/>
<feature type="region of interest" description="Disordered" evidence="1">
    <location>
        <begin position="241"/>
        <end position="297"/>
    </location>
</feature>
<organism evidence="2 3">
    <name type="scientific">Elysia crispata</name>
    <name type="common">lettuce slug</name>
    <dbReference type="NCBI Taxonomy" id="231223"/>
    <lineage>
        <taxon>Eukaryota</taxon>
        <taxon>Metazoa</taxon>
        <taxon>Spiralia</taxon>
        <taxon>Lophotrochozoa</taxon>
        <taxon>Mollusca</taxon>
        <taxon>Gastropoda</taxon>
        <taxon>Heterobranchia</taxon>
        <taxon>Euthyneura</taxon>
        <taxon>Panpulmonata</taxon>
        <taxon>Sacoglossa</taxon>
        <taxon>Placobranchoidea</taxon>
        <taxon>Plakobranchidae</taxon>
        <taxon>Elysia</taxon>
    </lineage>
</organism>